<feature type="compositionally biased region" description="Polar residues" evidence="1">
    <location>
        <begin position="66"/>
        <end position="82"/>
    </location>
</feature>
<evidence type="ECO:0000313" key="4">
    <source>
        <dbReference type="Proteomes" id="UP000827092"/>
    </source>
</evidence>
<dbReference type="AlphaFoldDB" id="A0AAV6V4A9"/>
<keyword evidence="2" id="KW-0812">Transmembrane</keyword>
<comment type="caution">
    <text evidence="3">The sequence shown here is derived from an EMBL/GenBank/DDBJ whole genome shotgun (WGS) entry which is preliminary data.</text>
</comment>
<dbReference type="EMBL" id="JAFNEN010000175">
    <property type="protein sequence ID" value="KAG8190719.1"/>
    <property type="molecule type" value="Genomic_DNA"/>
</dbReference>
<dbReference type="Proteomes" id="UP000827092">
    <property type="component" value="Unassembled WGS sequence"/>
</dbReference>
<evidence type="ECO:0000313" key="3">
    <source>
        <dbReference type="EMBL" id="KAG8190719.1"/>
    </source>
</evidence>
<feature type="region of interest" description="Disordered" evidence="1">
    <location>
        <begin position="40"/>
        <end position="101"/>
    </location>
</feature>
<evidence type="ECO:0000256" key="2">
    <source>
        <dbReference type="SAM" id="Phobius"/>
    </source>
</evidence>
<keyword evidence="2" id="KW-1133">Transmembrane helix</keyword>
<gene>
    <name evidence="3" type="ORF">JTE90_024855</name>
</gene>
<proteinExistence type="predicted"/>
<reference evidence="3 4" key="1">
    <citation type="journal article" date="2022" name="Nat. Ecol. Evol.">
        <title>A masculinizing supergene underlies an exaggerated male reproductive morph in a spider.</title>
        <authorList>
            <person name="Hendrickx F."/>
            <person name="De Corte Z."/>
            <person name="Sonet G."/>
            <person name="Van Belleghem S.M."/>
            <person name="Kostlbacher S."/>
            <person name="Vangestel C."/>
        </authorList>
    </citation>
    <scope>NUCLEOTIDE SEQUENCE [LARGE SCALE GENOMIC DNA]</scope>
    <source>
        <strain evidence="3">W744_W776</strain>
    </source>
</reference>
<evidence type="ECO:0000256" key="1">
    <source>
        <dbReference type="SAM" id="MobiDB-lite"/>
    </source>
</evidence>
<sequence>MNQASRKAPSSSYSLEMLPLNVTAFIKKRCDLSTSISDTELSKSTLKDESPKNEESRTFVSDKNKTYTGFSNTFDSSSSKTGGRSLDGNLEDTTDSNLGSFTPASTLSLNEEAFIGEINKIELKKQGNLSTIKTGTFLKGLDVGTSKLVQSNTDNPLSKTNYRSLDGDLEDTTDSNSESFAAASTLSLNEEAFIGEINKVELKNQCNISTIKTGDVNFGTSKLVQSNSDNHTIKINDLELRYERDLNVIKPDSLLKGVDVVFGTAKLVQSSIEAHTVKIVPSNSKTAVNEHKKRTEVHEARKVGVRFSETPKVNFSIPKEKVQQRLNAGSAEIETVLPPNWSPCNVYAARQLKRQIQHIPRSPYNSLTPSESSHISNESTSDARECFKIICLMILGCVETAILLSIINFVALDTISGALGIVGLCSLFVIMLLCGIIVVKSGGSRCTGEMACIV</sequence>
<keyword evidence="4" id="KW-1185">Reference proteome</keyword>
<feature type="region of interest" description="Disordered" evidence="1">
    <location>
        <begin position="149"/>
        <end position="175"/>
    </location>
</feature>
<name>A0AAV6V4A9_9ARAC</name>
<feature type="transmembrane region" description="Helical" evidence="2">
    <location>
        <begin position="389"/>
        <end position="412"/>
    </location>
</feature>
<feature type="transmembrane region" description="Helical" evidence="2">
    <location>
        <begin position="418"/>
        <end position="439"/>
    </location>
</feature>
<organism evidence="3 4">
    <name type="scientific">Oedothorax gibbosus</name>
    <dbReference type="NCBI Taxonomy" id="931172"/>
    <lineage>
        <taxon>Eukaryota</taxon>
        <taxon>Metazoa</taxon>
        <taxon>Ecdysozoa</taxon>
        <taxon>Arthropoda</taxon>
        <taxon>Chelicerata</taxon>
        <taxon>Arachnida</taxon>
        <taxon>Araneae</taxon>
        <taxon>Araneomorphae</taxon>
        <taxon>Entelegynae</taxon>
        <taxon>Araneoidea</taxon>
        <taxon>Linyphiidae</taxon>
        <taxon>Erigoninae</taxon>
        <taxon>Oedothorax</taxon>
    </lineage>
</organism>
<keyword evidence="2" id="KW-0472">Membrane</keyword>
<accession>A0AAV6V4A9</accession>
<feature type="compositionally biased region" description="Polar residues" evidence="1">
    <location>
        <begin position="149"/>
        <end position="163"/>
    </location>
</feature>
<protein>
    <submittedName>
        <fullName evidence="3">Uncharacterized protein</fullName>
    </submittedName>
</protein>
<feature type="compositionally biased region" description="Basic and acidic residues" evidence="1">
    <location>
        <begin position="45"/>
        <end position="65"/>
    </location>
</feature>